<evidence type="ECO:0000256" key="3">
    <source>
        <dbReference type="ARBA" id="ARBA00022517"/>
    </source>
</evidence>
<dbReference type="GO" id="GO:0030686">
    <property type="term" value="C:90S preribosome"/>
    <property type="evidence" value="ECO:0007669"/>
    <property type="project" value="TreeGrafter"/>
</dbReference>
<comment type="function">
    <text evidence="6">Component of the 90S pre-ribosome involved in the maturation of rRNAs. Required for early cleavages of the pre-RNAs in the 40S ribosomal subunit maturation pathway.</text>
</comment>
<comment type="subunit">
    <text evidence="6">Associates with 90S and pre-40S pre-ribosomal particles.</text>
</comment>
<keyword evidence="3 6" id="KW-0690">Ribosome biogenesis</keyword>
<feature type="compositionally biased region" description="Basic and acidic residues" evidence="7">
    <location>
        <begin position="142"/>
        <end position="154"/>
    </location>
</feature>
<feature type="region of interest" description="Disordered" evidence="7">
    <location>
        <begin position="1"/>
        <end position="36"/>
    </location>
</feature>
<gene>
    <name evidence="8" type="ORF">SS50377_18214</name>
</gene>
<reference evidence="8" key="1">
    <citation type="journal article" date="2014" name="PLoS Genet.">
        <title>The Genome of Spironucleus salmonicida Highlights a Fish Pathogen Adapted to Fluctuating Environments.</title>
        <authorList>
            <person name="Xu F."/>
            <person name="Jerlstrom-Hultqvist J."/>
            <person name="Einarsson E."/>
            <person name="Astvaldsson A."/>
            <person name="Svard S.G."/>
            <person name="Andersson J.O."/>
        </authorList>
    </citation>
    <scope>NUCLEOTIDE SEQUENCE</scope>
</reference>
<accession>V6LBQ3</accession>
<name>V6LBQ3_9EUKA</name>
<evidence type="ECO:0000256" key="1">
    <source>
        <dbReference type="ARBA" id="ARBA00004604"/>
    </source>
</evidence>
<evidence type="ECO:0000256" key="7">
    <source>
        <dbReference type="SAM" id="MobiDB-lite"/>
    </source>
</evidence>
<comment type="subcellular location">
    <subcellularLocation>
        <location evidence="1 6">Nucleus</location>
        <location evidence="1 6">Nucleolus</location>
    </subcellularLocation>
</comment>
<evidence type="ECO:0000256" key="4">
    <source>
        <dbReference type="ARBA" id="ARBA00022552"/>
    </source>
</evidence>
<dbReference type="GO" id="GO:0000462">
    <property type="term" value="P:maturation of SSU-rRNA from tricistronic rRNA transcript (SSU-rRNA, 5.8S rRNA, LSU-rRNA)"/>
    <property type="evidence" value="ECO:0007669"/>
    <property type="project" value="TreeGrafter"/>
</dbReference>
<organism evidence="8">
    <name type="scientific">Spironucleus salmonicida</name>
    <dbReference type="NCBI Taxonomy" id="348837"/>
    <lineage>
        <taxon>Eukaryota</taxon>
        <taxon>Metamonada</taxon>
        <taxon>Diplomonadida</taxon>
        <taxon>Hexamitidae</taxon>
        <taxon>Hexamitinae</taxon>
        <taxon>Spironucleus</taxon>
    </lineage>
</organism>
<dbReference type="VEuPathDB" id="GiardiaDB:SS50377_22601"/>
<dbReference type="EMBL" id="KI546166">
    <property type="protein sequence ID" value="EST41910.1"/>
    <property type="molecule type" value="Genomic_DNA"/>
</dbReference>
<dbReference type="GO" id="GO:0005730">
    <property type="term" value="C:nucleolus"/>
    <property type="evidence" value="ECO:0007669"/>
    <property type="project" value="UniProtKB-SubCell"/>
</dbReference>
<comment type="similarity">
    <text evidence="2 6">Belongs to the RRP36 family.</text>
</comment>
<sequence>MDAPMKFSANRPISLQPKEKIITQTKHHDPRFSGEKLDKSKIYENYSFISEIRQKEYTVLAQQSKSKNASDDLKNAFNRTKQKLGQYKAHQVQIDFKNQLKEKEQEAVVNGKQRYFMNKRDERKITQAVSFNQQMKKGKGMRKLERKMEAVDKK</sequence>
<feature type="compositionally biased region" description="Basic and acidic residues" evidence="7">
    <location>
        <begin position="17"/>
        <end position="36"/>
    </location>
</feature>
<proteinExistence type="inferred from homology"/>
<dbReference type="PANTHER" id="PTHR21738:SF0">
    <property type="entry name" value="RIBOSOMAL RNA PROCESSING PROTEIN 36 HOMOLOG"/>
    <property type="match status" value="1"/>
</dbReference>
<feature type="region of interest" description="Disordered" evidence="7">
    <location>
        <begin position="133"/>
        <end position="154"/>
    </location>
</feature>
<evidence type="ECO:0000256" key="6">
    <source>
        <dbReference type="RuleBase" id="RU368027"/>
    </source>
</evidence>
<dbReference type="Pfam" id="PF06102">
    <property type="entry name" value="RRP36"/>
    <property type="match status" value="1"/>
</dbReference>
<keyword evidence="6" id="KW-0687">Ribonucleoprotein</keyword>
<evidence type="ECO:0000256" key="2">
    <source>
        <dbReference type="ARBA" id="ARBA00009418"/>
    </source>
</evidence>
<keyword evidence="5 6" id="KW-0539">Nucleus</keyword>
<dbReference type="AlphaFoldDB" id="V6LBQ3"/>
<protein>
    <recommendedName>
        <fullName evidence="6">rRNA biogenesis protein RRP36</fullName>
    </recommendedName>
</protein>
<keyword evidence="4 6" id="KW-0698">rRNA processing</keyword>
<evidence type="ECO:0000256" key="5">
    <source>
        <dbReference type="ARBA" id="ARBA00023242"/>
    </source>
</evidence>
<evidence type="ECO:0000313" key="8">
    <source>
        <dbReference type="EMBL" id="EST41910.1"/>
    </source>
</evidence>
<dbReference type="InterPro" id="IPR009292">
    <property type="entry name" value="RRP36"/>
</dbReference>
<dbReference type="PANTHER" id="PTHR21738">
    <property type="entry name" value="RIBOSOMAL RNA PROCESSING PROTEIN 36 HOMOLOG"/>
    <property type="match status" value="1"/>
</dbReference>